<dbReference type="Proteomes" id="UP000232722">
    <property type="component" value="Unassembled WGS sequence"/>
</dbReference>
<protein>
    <submittedName>
        <fullName evidence="1">Uncharacterized protein</fullName>
    </submittedName>
</protein>
<dbReference type="AlphaFoldDB" id="A0A2N0PBR1"/>
<reference evidence="1 2" key="2">
    <citation type="submission" date="2017-09" db="EMBL/GenBank/DDBJ databases">
        <title>Extensive intraspecific genome diversity in a model arbuscular mycorrhizal fungus.</title>
        <authorList>
            <person name="Chen E.C."/>
            <person name="Morin E."/>
            <person name="Beaudet D."/>
            <person name="Noel J."/>
            <person name="Ndikumana S."/>
            <person name="Charron P."/>
            <person name="St-Onge C."/>
            <person name="Giorgi J."/>
            <person name="Grigoriev I.V."/>
            <person name="Roux C."/>
            <person name="Martin F.M."/>
            <person name="Corradi N."/>
        </authorList>
    </citation>
    <scope>NUCLEOTIDE SEQUENCE [LARGE SCALE GENOMIC DNA]</scope>
    <source>
        <strain evidence="1 2">A5</strain>
    </source>
</reference>
<name>A0A2N0PBR1_9GLOM</name>
<sequence>MGLFTGYDELLTQDPIKYWRSLSDIRQFFSLLGLFQFLSMQTSFYAVDWLLSFNTFKQTLYSRLVIFKSFTFAQFCLKLWFNELPVMYKLSQRYPNLYADDSLCPICGIFMETLKHLFVCSPSHLDAKDDISELLNQRILPQNLLNQPRCKYKTEKDAAKGILPSALRSYKGPSVQPFRFSASQVALSQANRSLSTSEWFTLGINWLYSSLAQHCL</sequence>
<reference evidence="1 2" key="1">
    <citation type="submission" date="2016-04" db="EMBL/GenBank/DDBJ databases">
        <title>Genome analyses suggest a sexual origin of heterokaryosis in a supposedly ancient asexual fungus.</title>
        <authorList>
            <person name="Ropars J."/>
            <person name="Sedzielewska K."/>
            <person name="Noel J."/>
            <person name="Charron P."/>
            <person name="Farinelli L."/>
            <person name="Marton T."/>
            <person name="Kruger M."/>
            <person name="Pelin A."/>
            <person name="Brachmann A."/>
            <person name="Corradi N."/>
        </authorList>
    </citation>
    <scope>NUCLEOTIDE SEQUENCE [LARGE SCALE GENOMIC DNA]</scope>
    <source>
        <strain evidence="1 2">A5</strain>
    </source>
</reference>
<accession>A0A2N0PBR1</accession>
<proteinExistence type="predicted"/>
<evidence type="ECO:0000313" key="2">
    <source>
        <dbReference type="Proteomes" id="UP000232722"/>
    </source>
</evidence>
<organism evidence="1 2">
    <name type="scientific">Rhizophagus irregularis</name>
    <dbReference type="NCBI Taxonomy" id="588596"/>
    <lineage>
        <taxon>Eukaryota</taxon>
        <taxon>Fungi</taxon>
        <taxon>Fungi incertae sedis</taxon>
        <taxon>Mucoromycota</taxon>
        <taxon>Glomeromycotina</taxon>
        <taxon>Glomeromycetes</taxon>
        <taxon>Glomerales</taxon>
        <taxon>Glomeraceae</taxon>
        <taxon>Rhizophagus</taxon>
    </lineage>
</organism>
<comment type="caution">
    <text evidence="1">The sequence shown here is derived from an EMBL/GenBank/DDBJ whole genome shotgun (WGS) entry which is preliminary data.</text>
</comment>
<evidence type="ECO:0000313" key="1">
    <source>
        <dbReference type="EMBL" id="PKC04238.1"/>
    </source>
</evidence>
<gene>
    <name evidence="1" type="ORF">RhiirA5_422522</name>
</gene>
<dbReference type="EMBL" id="LLXJ01001042">
    <property type="protein sequence ID" value="PKC04238.1"/>
    <property type="molecule type" value="Genomic_DNA"/>
</dbReference>
<dbReference type="VEuPathDB" id="FungiDB:RhiirA1_474091"/>